<evidence type="ECO:0000313" key="6">
    <source>
        <dbReference type="EMBL" id="JAS65220.1"/>
    </source>
</evidence>
<sequence length="205" mass="22938">MLLNLTSGSRFSGSLNCDLSDLSSLVPQPSLHYLSSSLSPLDFNLSRDVSFINKKRNLLQEVCAREDQLLRVNALGGQLLSAALLCRGQVPLSTLRQYVTRFQSKVKFASWSDPGVKTGLCSVPPVGQKSAMLCLVNSTNMTNFFNDSLNHFNLLYKRKAHVHHYTKVDGFDIDDFLLTRESLMSSAMKYSEAANYVEIPRLKVR</sequence>
<dbReference type="GO" id="GO:0005874">
    <property type="term" value="C:microtubule"/>
    <property type="evidence" value="ECO:0007669"/>
    <property type="project" value="UniProtKB-KW"/>
</dbReference>
<keyword evidence="3" id="KW-0547">Nucleotide-binding</keyword>
<evidence type="ECO:0000256" key="3">
    <source>
        <dbReference type="ARBA" id="ARBA00022741"/>
    </source>
</evidence>
<evidence type="ECO:0000256" key="2">
    <source>
        <dbReference type="ARBA" id="ARBA00022701"/>
    </source>
</evidence>
<dbReference type="AlphaFoldDB" id="A0A1B6GS12"/>
<comment type="similarity">
    <text evidence="1">Belongs to the tubulin family.</text>
</comment>
<keyword evidence="2" id="KW-0493">Microtubule</keyword>
<dbReference type="InterPro" id="IPR004057">
    <property type="entry name" value="Epsilon_tubulin"/>
</dbReference>
<keyword evidence="4" id="KW-0342">GTP-binding</keyword>
<dbReference type="InterPro" id="IPR000217">
    <property type="entry name" value="Tubulin"/>
</dbReference>
<dbReference type="InterPro" id="IPR018316">
    <property type="entry name" value="Tubulin/FtsZ_2-layer-sand-dom"/>
</dbReference>
<dbReference type="InterPro" id="IPR036525">
    <property type="entry name" value="Tubulin/FtsZ_GTPase_sf"/>
</dbReference>
<evidence type="ECO:0000256" key="4">
    <source>
        <dbReference type="ARBA" id="ARBA00023134"/>
    </source>
</evidence>
<accession>A0A1B6GS12</accession>
<dbReference type="PANTHER" id="PTHR11588">
    <property type="entry name" value="TUBULIN"/>
    <property type="match status" value="1"/>
</dbReference>
<gene>
    <name evidence="6" type="ORF">g.22674</name>
</gene>
<protein>
    <recommendedName>
        <fullName evidence="5">Tubulin/FtsZ 2-layer sandwich domain-containing protein</fullName>
    </recommendedName>
</protein>
<dbReference type="GO" id="GO:0007017">
    <property type="term" value="P:microtubule-based process"/>
    <property type="evidence" value="ECO:0007669"/>
    <property type="project" value="InterPro"/>
</dbReference>
<dbReference type="PRINTS" id="PR01519">
    <property type="entry name" value="EPSLNTUBULIN"/>
</dbReference>
<dbReference type="SUPFAM" id="SSF55307">
    <property type="entry name" value="Tubulin C-terminal domain-like"/>
    <property type="match status" value="1"/>
</dbReference>
<dbReference type="InterPro" id="IPR023123">
    <property type="entry name" value="Tubulin_C"/>
</dbReference>
<feature type="domain" description="Tubulin/FtsZ 2-layer sandwich" evidence="5">
    <location>
        <begin position="29"/>
        <end position="147"/>
    </location>
</feature>
<dbReference type="Gene3D" id="1.10.287.600">
    <property type="entry name" value="Helix hairpin bin"/>
    <property type="match status" value="1"/>
</dbReference>
<dbReference type="EMBL" id="GECZ01004549">
    <property type="protein sequence ID" value="JAS65220.1"/>
    <property type="molecule type" value="Transcribed_RNA"/>
</dbReference>
<evidence type="ECO:0000259" key="5">
    <source>
        <dbReference type="Pfam" id="PF03953"/>
    </source>
</evidence>
<organism evidence="6">
    <name type="scientific">Cuerna arida</name>
    <dbReference type="NCBI Taxonomy" id="1464854"/>
    <lineage>
        <taxon>Eukaryota</taxon>
        <taxon>Metazoa</taxon>
        <taxon>Ecdysozoa</taxon>
        <taxon>Arthropoda</taxon>
        <taxon>Hexapoda</taxon>
        <taxon>Insecta</taxon>
        <taxon>Pterygota</taxon>
        <taxon>Neoptera</taxon>
        <taxon>Paraneoptera</taxon>
        <taxon>Hemiptera</taxon>
        <taxon>Auchenorrhyncha</taxon>
        <taxon>Membracoidea</taxon>
        <taxon>Cicadellidae</taxon>
        <taxon>Cicadellinae</taxon>
        <taxon>Proconiini</taxon>
        <taxon>Cuerna</taxon>
    </lineage>
</organism>
<proteinExistence type="inferred from homology"/>
<evidence type="ECO:0000256" key="1">
    <source>
        <dbReference type="ARBA" id="ARBA00009636"/>
    </source>
</evidence>
<reference evidence="6" key="1">
    <citation type="submission" date="2015-11" db="EMBL/GenBank/DDBJ databases">
        <title>De novo transcriptome assembly of four potential Pierce s Disease insect vectors from Arizona vineyards.</title>
        <authorList>
            <person name="Tassone E.E."/>
        </authorList>
    </citation>
    <scope>NUCLEOTIDE SEQUENCE</scope>
</reference>
<dbReference type="InterPro" id="IPR008280">
    <property type="entry name" value="Tub_FtsZ_C"/>
</dbReference>
<dbReference type="Gene3D" id="3.40.50.1440">
    <property type="entry name" value="Tubulin/FtsZ, GTPase domain"/>
    <property type="match status" value="1"/>
</dbReference>
<dbReference type="Pfam" id="PF03953">
    <property type="entry name" value="Tubulin_C"/>
    <property type="match status" value="1"/>
</dbReference>
<name>A0A1B6GS12_9HEMI</name>
<dbReference type="GO" id="GO:0005525">
    <property type="term" value="F:GTP binding"/>
    <property type="evidence" value="ECO:0007669"/>
    <property type="project" value="UniProtKB-KW"/>
</dbReference>